<sequence>MLVQSILKFIEDLTKFKNLPSTDVRILDSLRSRIGYRPKDEQLADTDLQFLLDCFYIRWEETIDTEYDYMLNPGVINQRWIAFAKELAPFTDKNYLQILLPTVTNTVDFNNLTALTETVRLQNFYLGHANRVLYRKRGLCEHLIDKNYALSTCRELRSSKLSALSIKELSRLQYCKQENGEFSVDGEFFIDFADFLRQKVFTRLQDQGVMPLDLLPHLLILIEQYHTLKDNNESYSLFRQSVDNFFKCIYKHKLEDINYFYGIEIPYKGKIFYLLDFLIVIHKADSYVLDEHFNALMEWLYTYNSALKVINVKLEPLYKNLLARDKNESSDDESGDSLLNHCLNFLLSLLTASFDFIFFTGKTISFWDISKSVFSEANEMFSLLAPALANNQPSQLVTHYQKVMEQYVIPGRADSSINTWFTRYQNVHDWYVCAESNTLSKIGVNWYEPELITHALLKYKQSAPQIMSQINKFLDELVHTYTQDSSELHKRLRINILFASFIKELPSQEQRYLHLLLQLYQKHDMQNNFFNNCVHHIAHRLSQMGTAKDGGAIQFFSDMRRVDVAKLNISTVGVAHLNTIIDAFKSKLYSPDFTVEPKLADKMMTYLRSISRPILTTKEHEDAKSNANALDYLGAPT</sequence>
<dbReference type="Proteomes" id="UP000032430">
    <property type="component" value="Chromosome I"/>
</dbReference>
<keyword evidence="2" id="KW-1185">Reference proteome</keyword>
<organism evidence="1 2">
    <name type="scientific">Legionella fallonii LLAP-10</name>
    <dbReference type="NCBI Taxonomy" id="1212491"/>
    <lineage>
        <taxon>Bacteria</taxon>
        <taxon>Pseudomonadati</taxon>
        <taxon>Pseudomonadota</taxon>
        <taxon>Gammaproteobacteria</taxon>
        <taxon>Legionellales</taxon>
        <taxon>Legionellaceae</taxon>
        <taxon>Legionella</taxon>
    </lineage>
</organism>
<evidence type="ECO:0000313" key="2">
    <source>
        <dbReference type="Proteomes" id="UP000032430"/>
    </source>
</evidence>
<dbReference type="RefSeq" id="WP_045094601.1">
    <property type="nucleotide sequence ID" value="NZ_LN614827.1"/>
</dbReference>
<dbReference type="EMBL" id="LN614827">
    <property type="protein sequence ID" value="CEG55787.1"/>
    <property type="molecule type" value="Genomic_DNA"/>
</dbReference>
<name>A0A098FZX6_9GAMM</name>
<evidence type="ECO:0000313" key="1">
    <source>
        <dbReference type="EMBL" id="CEG55787.1"/>
    </source>
</evidence>
<dbReference type="OrthoDB" id="5631790at2"/>
<proteinExistence type="predicted"/>
<dbReference type="KEGG" id="lfa:LFA_0315"/>
<protein>
    <submittedName>
        <fullName evidence="1">Uncharacterized protein</fullName>
    </submittedName>
</protein>
<accession>A0A098FZX6</accession>
<dbReference type="AlphaFoldDB" id="A0A098FZX6"/>
<dbReference type="HOGENOM" id="CLU_428135_0_0_6"/>
<reference evidence="2" key="1">
    <citation type="submission" date="2014-09" db="EMBL/GenBank/DDBJ databases">
        <authorList>
            <person name="Gomez-Valero L."/>
        </authorList>
    </citation>
    <scope>NUCLEOTIDE SEQUENCE [LARGE SCALE GENOMIC DNA]</scope>
    <source>
        <strain evidence="2">ATCC700992</strain>
    </source>
</reference>
<dbReference type="STRING" id="1212491.LFA_0315"/>
<gene>
    <name evidence="1" type="ORF">LFA_0315</name>
</gene>